<gene>
    <name evidence="3" type="ORF">ASEP1449_LOCUS5272</name>
    <name evidence="4" type="ORF">ASEP1449_LOCUS5273</name>
</gene>
<evidence type="ECO:0000256" key="1">
    <source>
        <dbReference type="SAM" id="Phobius"/>
    </source>
</evidence>
<dbReference type="EMBL" id="HBHQ01007896">
    <property type="protein sequence ID" value="CAD9813447.1"/>
    <property type="molecule type" value="Transcribed_RNA"/>
</dbReference>
<keyword evidence="1" id="KW-0812">Transmembrane</keyword>
<name>A0A6T7GBG3_9STRA</name>
<keyword evidence="1" id="KW-0472">Membrane</keyword>
<organism evidence="4">
    <name type="scientific">Attheya septentrionalis</name>
    <dbReference type="NCBI Taxonomy" id="420275"/>
    <lineage>
        <taxon>Eukaryota</taxon>
        <taxon>Sar</taxon>
        <taxon>Stramenopiles</taxon>
        <taxon>Ochrophyta</taxon>
        <taxon>Bacillariophyta</taxon>
        <taxon>Coscinodiscophyceae</taxon>
        <taxon>Chaetocerotophycidae</taxon>
        <taxon>Chaetocerotales</taxon>
        <taxon>Attheyaceae</taxon>
        <taxon>Attheya</taxon>
    </lineage>
</organism>
<protein>
    <submittedName>
        <fullName evidence="4">Uncharacterized protein</fullName>
    </submittedName>
</protein>
<evidence type="ECO:0000313" key="4">
    <source>
        <dbReference type="EMBL" id="CAD9813448.1"/>
    </source>
</evidence>
<feature type="chain" id="PRO_5036191668" evidence="2">
    <location>
        <begin position="33"/>
        <end position="226"/>
    </location>
</feature>
<evidence type="ECO:0000256" key="2">
    <source>
        <dbReference type="SAM" id="SignalP"/>
    </source>
</evidence>
<keyword evidence="2" id="KW-0732">Signal</keyword>
<sequence>MTACNRDNLKPLIPMVIGALALMLSLLSGSQCEFVKRTVIADGRELSLGIWNMDESDMNGGSAIPPNSCVDYPSGVKLDASWRTAKAFSIMTPLIGGVVVILSCLGYCIFFSPERWKFLGFFILLCTLFEGLVLVFLAGNACQNSELLGLSLGACEMEWGAKSAIASTVFWFVAGSLMTFEIIGPPTRPPPRPVEHHTVTYTKASDVEGGTTIVTGQTVVTTEDLP</sequence>
<feature type="transmembrane region" description="Helical" evidence="1">
    <location>
        <begin position="118"/>
        <end position="139"/>
    </location>
</feature>
<feature type="transmembrane region" description="Helical" evidence="1">
    <location>
        <begin position="87"/>
        <end position="111"/>
    </location>
</feature>
<accession>A0A6T7GBG3</accession>
<evidence type="ECO:0000313" key="3">
    <source>
        <dbReference type="EMBL" id="CAD9813447.1"/>
    </source>
</evidence>
<reference evidence="4" key="1">
    <citation type="submission" date="2021-01" db="EMBL/GenBank/DDBJ databases">
        <authorList>
            <person name="Corre E."/>
            <person name="Pelletier E."/>
            <person name="Niang G."/>
            <person name="Scheremetjew M."/>
            <person name="Finn R."/>
            <person name="Kale V."/>
            <person name="Holt S."/>
            <person name="Cochrane G."/>
            <person name="Meng A."/>
            <person name="Brown T."/>
            <person name="Cohen L."/>
        </authorList>
    </citation>
    <scope>NUCLEOTIDE SEQUENCE</scope>
    <source>
        <strain evidence="4">CCMP2084</strain>
    </source>
</reference>
<dbReference type="EMBL" id="HBHQ01007897">
    <property type="protein sequence ID" value="CAD9813448.1"/>
    <property type="molecule type" value="Transcribed_RNA"/>
</dbReference>
<dbReference type="AlphaFoldDB" id="A0A6T7GBG3"/>
<proteinExistence type="predicted"/>
<keyword evidence="1" id="KW-1133">Transmembrane helix</keyword>
<feature type="signal peptide" evidence="2">
    <location>
        <begin position="1"/>
        <end position="32"/>
    </location>
</feature>